<evidence type="ECO:0000313" key="2">
    <source>
        <dbReference type="Proteomes" id="UP001451782"/>
    </source>
</evidence>
<reference evidence="1 2" key="1">
    <citation type="submission" date="2024-04" db="EMBL/GenBank/DDBJ databases">
        <title>Phylogenomic analyses of a clade within the roseobacter group suggest taxonomic reassignments of species of the genera Aestuariivita, Citreicella, Loktanella, Nautella, Pelagibaca, Ruegeria, Thalassobius, Thiobacimonas and Tropicibacter, and the proposal o.</title>
        <authorList>
            <person name="Jeon C.O."/>
        </authorList>
    </citation>
    <scope>NUCLEOTIDE SEQUENCE [LARGE SCALE GENOMIC DNA]</scope>
    <source>
        <strain evidence="1 2">G8-12</strain>
    </source>
</reference>
<accession>A0AAN0NHV5</accession>
<keyword evidence="2" id="KW-1185">Reference proteome</keyword>
<sequence>MLAINIKVTALVLGRAFQTEFCDRMSPARKHNDVDTAKPPVAPWEIAVVGRYGKPPLRFKGQRHAHMRRQLSAHDALCIELWARRKGGFVLAYSDVSTVAPKSDALVLERLSEAVDHLEALCANQSSLNRYLDLPVALSQVLQTLGRQQQFSILVGDFLAAIDAVNARVPTFPPTKEV</sequence>
<dbReference type="KEGG" id="yag:AABB28_04475"/>
<protein>
    <submittedName>
        <fullName evidence="1">Uncharacterized protein</fullName>
    </submittedName>
</protein>
<evidence type="ECO:0000313" key="1">
    <source>
        <dbReference type="EMBL" id="WZU64545.1"/>
    </source>
</evidence>
<organism evidence="1 2">
    <name type="scientific">Yoonia algicola</name>
    <dbReference type="NCBI Taxonomy" id="3137368"/>
    <lineage>
        <taxon>Bacteria</taxon>
        <taxon>Pseudomonadati</taxon>
        <taxon>Pseudomonadota</taxon>
        <taxon>Alphaproteobacteria</taxon>
        <taxon>Rhodobacterales</taxon>
        <taxon>Paracoccaceae</taxon>
        <taxon>Yoonia</taxon>
    </lineage>
</organism>
<dbReference type="AlphaFoldDB" id="A0AAN0NHV5"/>
<gene>
    <name evidence="1" type="ORF">AABB28_04475</name>
</gene>
<dbReference type="EMBL" id="CP151762">
    <property type="protein sequence ID" value="WZU64545.1"/>
    <property type="molecule type" value="Genomic_DNA"/>
</dbReference>
<dbReference type="Proteomes" id="UP001451782">
    <property type="component" value="Chromosome"/>
</dbReference>
<dbReference type="RefSeq" id="WP_342070909.1">
    <property type="nucleotide sequence ID" value="NZ_CP151762.1"/>
</dbReference>
<name>A0AAN0NHV5_9RHOB</name>
<proteinExistence type="predicted"/>